<dbReference type="RefSeq" id="WP_173807912.1">
    <property type="nucleotide sequence ID" value="NZ_AP014809.1"/>
</dbReference>
<name>A0A160PHF1_9HYPH</name>
<gene>
    <name evidence="1" type="ORF">MPPM_2676</name>
</gene>
<reference evidence="1 2" key="1">
    <citation type="journal article" date="2016" name="Genome Announc.">
        <title>Complete Genome Sequence of Methylobacterium populi P-1M, Isolated from Pink-Pigmented Household Biofilm.</title>
        <authorList>
            <person name="Morohoshi T."/>
            <person name="Ikeda T."/>
        </authorList>
    </citation>
    <scope>NUCLEOTIDE SEQUENCE [LARGE SCALE GENOMIC DNA]</scope>
    <source>
        <strain evidence="1 2">P-1M</strain>
    </source>
</reference>
<dbReference type="AlphaFoldDB" id="A0A160PHF1"/>
<proteinExistence type="predicted"/>
<dbReference type="Proteomes" id="UP000218288">
    <property type="component" value="Chromosome"/>
</dbReference>
<protein>
    <submittedName>
        <fullName evidence="1">Uncharacterized protein</fullName>
    </submittedName>
</protein>
<accession>A0A160PHF1</accession>
<organism evidence="1 2">
    <name type="scientific">Methylorubrum populi</name>
    <dbReference type="NCBI Taxonomy" id="223967"/>
    <lineage>
        <taxon>Bacteria</taxon>
        <taxon>Pseudomonadati</taxon>
        <taxon>Pseudomonadota</taxon>
        <taxon>Alphaproteobacteria</taxon>
        <taxon>Hyphomicrobiales</taxon>
        <taxon>Methylobacteriaceae</taxon>
        <taxon>Methylorubrum</taxon>
    </lineage>
</organism>
<evidence type="ECO:0000313" key="2">
    <source>
        <dbReference type="Proteomes" id="UP000218288"/>
    </source>
</evidence>
<dbReference type="EMBL" id="AP014809">
    <property type="protein sequence ID" value="BAU91281.1"/>
    <property type="molecule type" value="Genomic_DNA"/>
</dbReference>
<evidence type="ECO:0000313" key="1">
    <source>
        <dbReference type="EMBL" id="BAU91281.1"/>
    </source>
</evidence>
<sequence length="57" mass="6114">MRLGTCLLLAVLSAGLGLGLRLVLPVTPVDESFRDVMRLYQSQGEPGRSNMPETSAP</sequence>